<keyword evidence="8 13" id="KW-1133">Transmembrane helix</keyword>
<keyword evidence="9 13" id="KW-0472">Membrane</keyword>
<keyword evidence="6 13" id="KW-0812">Transmembrane</keyword>
<dbReference type="HAMAP" id="MF_01810">
    <property type="entry name" value="YidC_type1"/>
    <property type="match status" value="1"/>
</dbReference>
<evidence type="ECO:0000256" key="6">
    <source>
        <dbReference type="ARBA" id="ARBA00022692"/>
    </source>
</evidence>
<dbReference type="InterPro" id="IPR019998">
    <property type="entry name" value="Membr_insert_YidC"/>
</dbReference>
<feature type="transmembrane region" description="Helical" evidence="13">
    <location>
        <begin position="6"/>
        <end position="23"/>
    </location>
</feature>
<dbReference type="PANTHER" id="PTHR12428:SF65">
    <property type="entry name" value="CYTOCHROME C OXIDASE ASSEMBLY PROTEIN COX18, MITOCHONDRIAL"/>
    <property type="match status" value="1"/>
</dbReference>
<dbReference type="CDD" id="cd20070">
    <property type="entry name" value="5TM_YidC_Alb3"/>
    <property type="match status" value="1"/>
</dbReference>
<dbReference type="InterPro" id="IPR028055">
    <property type="entry name" value="YidC/Oxa/ALB_C"/>
</dbReference>
<gene>
    <name evidence="13 17" type="primary">yidC</name>
    <name evidence="17" type="ORF">GCM10023331_34690</name>
</gene>
<comment type="caution">
    <text evidence="17">The sequence shown here is derived from an EMBL/GenBank/DDBJ whole genome shotgun (WGS) entry which is preliminary data.</text>
</comment>
<keyword evidence="10 13" id="KW-0143">Chaperone</keyword>
<dbReference type="InterPro" id="IPR047196">
    <property type="entry name" value="YidC_ALB_C"/>
</dbReference>
<feature type="transmembrane region" description="Helical" evidence="13">
    <location>
        <begin position="342"/>
        <end position="366"/>
    </location>
</feature>
<name>A0ABP9DKB7_9BACT</name>
<feature type="transmembrane region" description="Helical" evidence="13">
    <location>
        <begin position="411"/>
        <end position="432"/>
    </location>
</feature>
<evidence type="ECO:0000256" key="13">
    <source>
        <dbReference type="HAMAP-Rule" id="MF_01810"/>
    </source>
</evidence>
<evidence type="ECO:0000256" key="1">
    <source>
        <dbReference type="ARBA" id="ARBA00004429"/>
    </source>
</evidence>
<dbReference type="InterPro" id="IPR001708">
    <property type="entry name" value="YidC/ALB3/OXA1/COX18"/>
</dbReference>
<evidence type="ECO:0000259" key="16">
    <source>
        <dbReference type="Pfam" id="PF14849"/>
    </source>
</evidence>
<dbReference type="NCBIfam" id="NF002356">
    <property type="entry name" value="PRK01318.2-3"/>
    <property type="match status" value="1"/>
</dbReference>
<evidence type="ECO:0000256" key="7">
    <source>
        <dbReference type="ARBA" id="ARBA00022927"/>
    </source>
</evidence>
<comment type="subunit">
    <text evidence="13">Interacts with the Sec translocase complex via SecD. Specifically interacts with transmembrane segments of nascent integral membrane proteins during membrane integration.</text>
</comment>
<evidence type="ECO:0000256" key="10">
    <source>
        <dbReference type="ARBA" id="ARBA00023186"/>
    </source>
</evidence>
<evidence type="ECO:0000256" key="3">
    <source>
        <dbReference type="ARBA" id="ARBA00015325"/>
    </source>
</evidence>
<evidence type="ECO:0000256" key="8">
    <source>
        <dbReference type="ARBA" id="ARBA00022989"/>
    </source>
</evidence>
<reference evidence="18" key="1">
    <citation type="journal article" date="2019" name="Int. J. Syst. Evol. Microbiol.">
        <title>The Global Catalogue of Microorganisms (GCM) 10K type strain sequencing project: providing services to taxonomists for standard genome sequencing and annotation.</title>
        <authorList>
            <consortium name="The Broad Institute Genomics Platform"/>
            <consortium name="The Broad Institute Genome Sequencing Center for Infectious Disease"/>
            <person name="Wu L."/>
            <person name="Ma J."/>
        </authorList>
    </citation>
    <scope>NUCLEOTIDE SEQUENCE [LARGE SCALE GENOMIC DNA]</scope>
    <source>
        <strain evidence="18">JCM 18326</strain>
    </source>
</reference>
<dbReference type="InterPro" id="IPR038221">
    <property type="entry name" value="YidC_periplasmic_sf"/>
</dbReference>
<dbReference type="Proteomes" id="UP001500298">
    <property type="component" value="Unassembled WGS sequence"/>
</dbReference>
<dbReference type="Gene3D" id="2.70.98.90">
    <property type="match status" value="1"/>
</dbReference>
<evidence type="ECO:0000256" key="12">
    <source>
        <dbReference type="ARBA" id="ARBA00033342"/>
    </source>
</evidence>
<evidence type="ECO:0000256" key="9">
    <source>
        <dbReference type="ARBA" id="ARBA00023136"/>
    </source>
</evidence>
<comment type="similarity">
    <text evidence="2 13">Belongs to the OXA1/ALB3/YidC family. Type 1 subfamily.</text>
</comment>
<keyword evidence="4 13" id="KW-0813">Transport</keyword>
<keyword evidence="18" id="KW-1185">Reference proteome</keyword>
<dbReference type="NCBIfam" id="TIGR03592">
    <property type="entry name" value="yidC_oxa1_cterm"/>
    <property type="match status" value="1"/>
</dbReference>
<dbReference type="InterPro" id="IPR028053">
    <property type="entry name" value="Membr_insert_YidC_N"/>
</dbReference>
<feature type="compositionally biased region" description="Basic and acidic residues" evidence="14">
    <location>
        <begin position="571"/>
        <end position="586"/>
    </location>
</feature>
<dbReference type="RefSeq" id="WP_345374102.1">
    <property type="nucleotide sequence ID" value="NZ_BAABJX010000055.1"/>
</dbReference>
<protein>
    <recommendedName>
        <fullName evidence="3 13">Membrane protein insertase YidC</fullName>
    </recommendedName>
    <alternativeName>
        <fullName evidence="12 13">Foldase YidC</fullName>
    </alternativeName>
    <alternativeName>
        <fullName evidence="11 13">Membrane integrase YidC</fullName>
    </alternativeName>
    <alternativeName>
        <fullName evidence="13">Membrane protein YidC</fullName>
    </alternativeName>
</protein>
<comment type="function">
    <text evidence="13">Required for the insertion and/or proper folding and/or complex formation of integral membrane proteins into the membrane. Involved in integration of membrane proteins that insert both dependently and independently of the Sec translocase complex, as well as at least some lipoproteins. Aids folding of multispanning membrane proteins.</text>
</comment>
<feature type="region of interest" description="Disordered" evidence="14">
    <location>
        <begin position="560"/>
        <end position="592"/>
    </location>
</feature>
<evidence type="ECO:0000256" key="2">
    <source>
        <dbReference type="ARBA" id="ARBA00010527"/>
    </source>
</evidence>
<dbReference type="Pfam" id="PF14849">
    <property type="entry name" value="YidC_periplas"/>
    <property type="match status" value="1"/>
</dbReference>
<evidence type="ECO:0000313" key="17">
    <source>
        <dbReference type="EMBL" id="GAA4847032.1"/>
    </source>
</evidence>
<evidence type="ECO:0000313" key="18">
    <source>
        <dbReference type="Proteomes" id="UP001500298"/>
    </source>
</evidence>
<dbReference type="EMBL" id="BAABJX010000055">
    <property type="protein sequence ID" value="GAA4847032.1"/>
    <property type="molecule type" value="Genomic_DNA"/>
</dbReference>
<dbReference type="NCBIfam" id="TIGR03593">
    <property type="entry name" value="yidC_nterm"/>
    <property type="match status" value="1"/>
</dbReference>
<feature type="domain" description="Membrane insertase YidC N-terminal" evidence="16">
    <location>
        <begin position="78"/>
        <end position="332"/>
    </location>
</feature>
<proteinExistence type="inferred from homology"/>
<dbReference type="PRINTS" id="PR00701">
    <property type="entry name" value="60KDINNERMP"/>
</dbReference>
<comment type="subcellular location">
    <subcellularLocation>
        <location evidence="1">Cell inner membrane</location>
        <topology evidence="1">Multi-pass membrane protein</topology>
    </subcellularLocation>
    <subcellularLocation>
        <location evidence="13">Cell membrane</location>
        <topology evidence="13">Multi-pass membrane protein</topology>
    </subcellularLocation>
</comment>
<feature type="domain" description="Membrane insertase YidC/Oxa/ALB C-terminal" evidence="15">
    <location>
        <begin position="346"/>
        <end position="541"/>
    </location>
</feature>
<evidence type="ECO:0000259" key="15">
    <source>
        <dbReference type="Pfam" id="PF02096"/>
    </source>
</evidence>
<dbReference type="Pfam" id="PF02096">
    <property type="entry name" value="60KD_IMP"/>
    <property type="match status" value="1"/>
</dbReference>
<evidence type="ECO:0000256" key="14">
    <source>
        <dbReference type="SAM" id="MobiDB-lite"/>
    </source>
</evidence>
<feature type="transmembrane region" description="Helical" evidence="13">
    <location>
        <begin position="465"/>
        <end position="486"/>
    </location>
</feature>
<feature type="transmembrane region" description="Helical" evidence="13">
    <location>
        <begin position="506"/>
        <end position="527"/>
    </location>
</feature>
<keyword evidence="7 13" id="KW-0653">Protein transport</keyword>
<evidence type="ECO:0000256" key="5">
    <source>
        <dbReference type="ARBA" id="ARBA00022475"/>
    </source>
</evidence>
<accession>A0ABP9DKB7</accession>
<evidence type="ECO:0000256" key="11">
    <source>
        <dbReference type="ARBA" id="ARBA00033245"/>
    </source>
</evidence>
<sequence>MDRNQTTGILLLTALMIVYFFWLSPEEPVTQENTAKAEVALQDSISAVNQKVESDSVLTSKYGAFSVAMKGEAQAFVLENEDVKVELNAQGGTVEKVTLKNYLTYTKEPLVLLDESSSNVVEEVTTAYGELDLNSFYYTATQEGNTVTFKVEQEGTTIVERRYSLADQGFVVDYDLDLNENYIKGNNVEVFWENKMKRLEKGLKDSRQKSTVNFYTVDQDFDYLSQSGNDEEEVEEPIRWVSSKQKFFNSAFITDTKFKNLKAKIDVNEDNDNVVKTTQIAFAIPVEGLDAANIRYYFGPNEYHLCEEVTEGFEKNVYLGWSFFAFISKWLIIPMFDFLEGFISSYGIIILIMVLVVKSLLFPLTYKSYLSMAKMRALKPELDEMKEKIGDDMTKVQQEQMKLYQKAGVNPISGCIPMLAQMPVFLALFNFFPNAIQLRQESFLWADDLSSYDSILNLPFDIPAYGSHVSLFTLLWAASTLVYTYFNNQMQSGSMQNNQMKYVSYITPVFFLVFFNSFASGLTYYYFISNLVTIAQQVFSRNFINEDKLRKIIEENKKKNANKKKSGFQQRLEDAMKAQEQATKDRKGGKKK</sequence>
<dbReference type="CDD" id="cd19961">
    <property type="entry name" value="EcYidC-like_peri"/>
    <property type="match status" value="1"/>
</dbReference>
<dbReference type="PANTHER" id="PTHR12428">
    <property type="entry name" value="OXA1"/>
    <property type="match status" value="1"/>
</dbReference>
<keyword evidence="5 13" id="KW-1003">Cell membrane</keyword>
<evidence type="ECO:0000256" key="4">
    <source>
        <dbReference type="ARBA" id="ARBA00022448"/>
    </source>
</evidence>
<organism evidence="17 18">
    <name type="scientific">Algivirga pacifica</name>
    <dbReference type="NCBI Taxonomy" id="1162670"/>
    <lineage>
        <taxon>Bacteria</taxon>
        <taxon>Pseudomonadati</taxon>
        <taxon>Bacteroidota</taxon>
        <taxon>Cytophagia</taxon>
        <taxon>Cytophagales</taxon>
        <taxon>Flammeovirgaceae</taxon>
        <taxon>Algivirga</taxon>
    </lineage>
</organism>